<name>S9VQY5_SCHCR</name>
<evidence type="ECO:0000256" key="1">
    <source>
        <dbReference type="SAM" id="Phobius"/>
    </source>
</evidence>
<proteinExistence type="predicted"/>
<organism evidence="2 3">
    <name type="scientific">Schizosaccharomyces cryophilus (strain OY26 / ATCC MYA-4695 / CBS 11777 / NBRC 106824 / NRRL Y48691)</name>
    <name type="common">Fission yeast</name>
    <dbReference type="NCBI Taxonomy" id="653667"/>
    <lineage>
        <taxon>Eukaryota</taxon>
        <taxon>Fungi</taxon>
        <taxon>Dikarya</taxon>
        <taxon>Ascomycota</taxon>
        <taxon>Taphrinomycotina</taxon>
        <taxon>Schizosaccharomycetes</taxon>
        <taxon>Schizosaccharomycetales</taxon>
        <taxon>Schizosaccharomycetaceae</taxon>
        <taxon>Schizosaccharomyces</taxon>
    </lineage>
</organism>
<sequence>MLFRFGTITLFYSSLLAYLGVAMLWKPAFVIDSGLSALIGAAMDLKPLVSNENNQPALAFMGILFLVLSLMHTVAYLQHNVLYFSAMIPFRAIFDFIFTAFVYIKKEHVLSNNVTFTFAFCDLMWQFWLYASLNEDKAKFAKQMRKEAEAEKNKQMTE</sequence>
<feature type="transmembrane region" description="Helical" evidence="1">
    <location>
        <begin position="116"/>
        <end position="133"/>
    </location>
</feature>
<protein>
    <submittedName>
        <fullName evidence="2">Fungal protein</fullName>
    </submittedName>
</protein>
<gene>
    <name evidence="2" type="ORF">SPOG_01093</name>
</gene>
<dbReference type="OMA" id="CDLMWQF"/>
<dbReference type="PANTHER" id="PTHR28029">
    <property type="entry name" value="PROTEIN ILM1"/>
    <property type="match status" value="1"/>
</dbReference>
<keyword evidence="1" id="KW-0472">Membrane</keyword>
<dbReference type="GeneID" id="25035424"/>
<feature type="transmembrane region" description="Helical" evidence="1">
    <location>
        <begin position="7"/>
        <end position="25"/>
    </location>
</feature>
<feature type="transmembrane region" description="Helical" evidence="1">
    <location>
        <begin position="57"/>
        <end position="77"/>
    </location>
</feature>
<keyword evidence="1" id="KW-0812">Transmembrane</keyword>
<accession>S9VQY5</accession>
<dbReference type="eggNOG" id="ENOG502SFVW">
    <property type="taxonomic scope" value="Eukaryota"/>
</dbReference>
<dbReference type="InterPro" id="IPR018815">
    <property type="entry name" value="Incr_loss_mito_DNA_1"/>
</dbReference>
<dbReference type="PANTHER" id="PTHR28029:SF1">
    <property type="entry name" value="PROTEIN ILM1"/>
    <property type="match status" value="1"/>
</dbReference>
<evidence type="ECO:0000313" key="2">
    <source>
        <dbReference type="EMBL" id="EPY50333.1"/>
    </source>
</evidence>
<dbReference type="OrthoDB" id="5299849at2759"/>
<dbReference type="Pfam" id="PF10311">
    <property type="entry name" value="Ilm1"/>
    <property type="match status" value="2"/>
</dbReference>
<feature type="transmembrane region" description="Helical" evidence="1">
    <location>
        <begin position="84"/>
        <end position="104"/>
    </location>
</feature>
<dbReference type="Proteomes" id="UP000015464">
    <property type="component" value="Unassembled WGS sequence"/>
</dbReference>
<reference evidence="2 3" key="1">
    <citation type="journal article" date="2011" name="Science">
        <title>Comparative functional genomics of the fission yeasts.</title>
        <authorList>
            <person name="Rhind N."/>
            <person name="Chen Z."/>
            <person name="Yassour M."/>
            <person name="Thompson D.A."/>
            <person name="Haas B.J."/>
            <person name="Habib N."/>
            <person name="Wapinski I."/>
            <person name="Roy S."/>
            <person name="Lin M.F."/>
            <person name="Heiman D.I."/>
            <person name="Young S.K."/>
            <person name="Furuya K."/>
            <person name="Guo Y."/>
            <person name="Pidoux A."/>
            <person name="Chen H.M."/>
            <person name="Robbertse B."/>
            <person name="Goldberg J.M."/>
            <person name="Aoki K."/>
            <person name="Bayne E.H."/>
            <person name="Berlin A.M."/>
            <person name="Desjardins C.A."/>
            <person name="Dobbs E."/>
            <person name="Dukaj L."/>
            <person name="Fan L."/>
            <person name="FitzGerald M.G."/>
            <person name="French C."/>
            <person name="Gujja S."/>
            <person name="Hansen K."/>
            <person name="Keifenheim D."/>
            <person name="Levin J.Z."/>
            <person name="Mosher R.A."/>
            <person name="Mueller C.A."/>
            <person name="Pfiffner J."/>
            <person name="Priest M."/>
            <person name="Russ C."/>
            <person name="Smialowska A."/>
            <person name="Swoboda P."/>
            <person name="Sykes S.M."/>
            <person name="Vaughn M."/>
            <person name="Vengrova S."/>
            <person name="Yoder R."/>
            <person name="Zeng Q."/>
            <person name="Allshire R."/>
            <person name="Baulcombe D."/>
            <person name="Birren B.W."/>
            <person name="Brown W."/>
            <person name="Ekwall K."/>
            <person name="Kellis M."/>
            <person name="Leatherwood J."/>
            <person name="Levin H."/>
            <person name="Margalit H."/>
            <person name="Martienssen R."/>
            <person name="Nieduszynski C.A."/>
            <person name="Spatafora J.W."/>
            <person name="Friedman N."/>
            <person name="Dalgaard J.Z."/>
            <person name="Baumann P."/>
            <person name="Niki H."/>
            <person name="Regev A."/>
            <person name="Nusbaum C."/>
        </authorList>
    </citation>
    <scope>NUCLEOTIDE SEQUENCE [LARGE SCALE GENOMIC DNA]</scope>
    <source>
        <strain evidence="3">OY26 / ATCC MYA-4695 / CBS 11777 / NBRC 106824 / NRRL Y48691</strain>
    </source>
</reference>
<dbReference type="HOGENOM" id="CLU_1670409_0_0_1"/>
<evidence type="ECO:0000313" key="3">
    <source>
        <dbReference type="Proteomes" id="UP000015464"/>
    </source>
</evidence>
<dbReference type="EMBL" id="KE546993">
    <property type="protein sequence ID" value="EPY50333.1"/>
    <property type="molecule type" value="Genomic_DNA"/>
</dbReference>
<dbReference type="AlphaFoldDB" id="S9VQY5"/>
<keyword evidence="1" id="KW-1133">Transmembrane helix</keyword>
<dbReference type="RefSeq" id="XP_013024819.1">
    <property type="nucleotide sequence ID" value="XM_013169365.1"/>
</dbReference>
<keyword evidence="3" id="KW-1185">Reference proteome</keyword>